<reference evidence="2" key="1">
    <citation type="journal article" date="2010" name="Nat. Biotechnol.">
        <title>Draft genome sequence of the oilseed species Ricinus communis.</title>
        <authorList>
            <person name="Chan A.P."/>
            <person name="Crabtree J."/>
            <person name="Zhao Q."/>
            <person name="Lorenzi H."/>
            <person name="Orvis J."/>
            <person name="Puiu D."/>
            <person name="Melake-Berhan A."/>
            <person name="Jones K.M."/>
            <person name="Redman J."/>
            <person name="Chen G."/>
            <person name="Cahoon E.B."/>
            <person name="Gedil M."/>
            <person name="Stanke M."/>
            <person name="Haas B.J."/>
            <person name="Wortman J.R."/>
            <person name="Fraser-Liggett C.M."/>
            <person name="Ravel J."/>
            <person name="Rabinowicz P.D."/>
        </authorList>
    </citation>
    <scope>NUCLEOTIDE SEQUENCE [LARGE SCALE GENOMIC DNA]</scope>
    <source>
        <strain evidence="2">cv. Hale</strain>
    </source>
</reference>
<dbReference type="AlphaFoldDB" id="B9T9E7"/>
<name>B9T9E7_RICCO</name>
<dbReference type="InParanoid" id="B9T9E7"/>
<dbReference type="Proteomes" id="UP000008311">
    <property type="component" value="Unassembled WGS sequence"/>
</dbReference>
<organism evidence="1 2">
    <name type="scientific">Ricinus communis</name>
    <name type="common">Castor bean</name>
    <dbReference type="NCBI Taxonomy" id="3988"/>
    <lineage>
        <taxon>Eukaryota</taxon>
        <taxon>Viridiplantae</taxon>
        <taxon>Streptophyta</taxon>
        <taxon>Embryophyta</taxon>
        <taxon>Tracheophyta</taxon>
        <taxon>Spermatophyta</taxon>
        <taxon>Magnoliopsida</taxon>
        <taxon>eudicotyledons</taxon>
        <taxon>Gunneridae</taxon>
        <taxon>Pentapetalae</taxon>
        <taxon>rosids</taxon>
        <taxon>fabids</taxon>
        <taxon>Malpighiales</taxon>
        <taxon>Euphorbiaceae</taxon>
        <taxon>Acalyphoideae</taxon>
        <taxon>Acalypheae</taxon>
        <taxon>Ricinus</taxon>
    </lineage>
</organism>
<protein>
    <recommendedName>
        <fullName evidence="3">AMP-dependent synthetase/ligase domain-containing protein</fullName>
    </recommendedName>
</protein>
<keyword evidence="2" id="KW-1185">Reference proteome</keyword>
<sequence>MNENLPNHAFSDNGLWLVGRIYGADHLPYEISLRDVEADANWAEAMLGRIGIGAGDTVLFGYHSSQHAQWWPWLKALHRRHGAYAPAMPSPYDGPRWGMYMRRFDLRAAFGINNNVLQALDSAGEDTRKLMGKSGTLIAEVDAIPLLREWGLKPWRLINLGPTMALQPWGEEGALYNAAEWLLESVDGSIVISSQKGRRCVIERLATGLRGSIVHNERGEMRLQLAD</sequence>
<evidence type="ECO:0000313" key="2">
    <source>
        <dbReference type="Proteomes" id="UP000008311"/>
    </source>
</evidence>
<gene>
    <name evidence="1" type="ORF">RCOM_0375370</name>
</gene>
<proteinExistence type="predicted"/>
<accession>B9T9E7</accession>
<dbReference type="EMBL" id="EQ975353">
    <property type="protein sequence ID" value="EEF27516.1"/>
    <property type="molecule type" value="Genomic_DNA"/>
</dbReference>
<evidence type="ECO:0008006" key="3">
    <source>
        <dbReference type="Google" id="ProtNLM"/>
    </source>
</evidence>
<evidence type="ECO:0000313" key="1">
    <source>
        <dbReference type="EMBL" id="EEF27516.1"/>
    </source>
</evidence>